<keyword evidence="3" id="KW-1185">Reference proteome</keyword>
<dbReference type="AlphaFoldDB" id="A0A067L1F1"/>
<proteinExistence type="predicted"/>
<feature type="region of interest" description="Disordered" evidence="1">
    <location>
        <begin position="113"/>
        <end position="139"/>
    </location>
</feature>
<evidence type="ECO:0000313" key="2">
    <source>
        <dbReference type="EMBL" id="KDP41068.1"/>
    </source>
</evidence>
<name>A0A067L1F1_JATCU</name>
<dbReference type="Proteomes" id="UP000027138">
    <property type="component" value="Unassembled WGS sequence"/>
</dbReference>
<organism evidence="2 3">
    <name type="scientific">Jatropha curcas</name>
    <name type="common">Barbados nut</name>
    <dbReference type="NCBI Taxonomy" id="180498"/>
    <lineage>
        <taxon>Eukaryota</taxon>
        <taxon>Viridiplantae</taxon>
        <taxon>Streptophyta</taxon>
        <taxon>Embryophyta</taxon>
        <taxon>Tracheophyta</taxon>
        <taxon>Spermatophyta</taxon>
        <taxon>Magnoliopsida</taxon>
        <taxon>eudicotyledons</taxon>
        <taxon>Gunneridae</taxon>
        <taxon>Pentapetalae</taxon>
        <taxon>rosids</taxon>
        <taxon>fabids</taxon>
        <taxon>Malpighiales</taxon>
        <taxon>Euphorbiaceae</taxon>
        <taxon>Crotonoideae</taxon>
        <taxon>Jatropheae</taxon>
        <taxon>Jatropha</taxon>
    </lineage>
</organism>
<gene>
    <name evidence="2" type="ORF">JCGZ_03174</name>
</gene>
<evidence type="ECO:0000313" key="3">
    <source>
        <dbReference type="Proteomes" id="UP000027138"/>
    </source>
</evidence>
<sequence>MFLSFQCVLERKDAIHEELLRTCVEEIIVFSWYSLFLFQKNRKSPLPSLFLFKAIFSEPIFPDCKQSDRSGGRSEKFTESMPIWYEERPENYEDRRTGPGIFFGGMELPKKAFEHKTHKPPRRQLPPSSPDFPIKVAPV</sequence>
<protein>
    <submittedName>
        <fullName evidence="2">Uncharacterized protein</fullName>
    </submittedName>
</protein>
<reference evidence="2 3" key="1">
    <citation type="journal article" date="2014" name="PLoS ONE">
        <title>Global Analysis of Gene Expression Profiles in Physic Nut (Jatropha curcas L.) Seedlings Exposed to Salt Stress.</title>
        <authorList>
            <person name="Zhang L."/>
            <person name="Zhang C."/>
            <person name="Wu P."/>
            <person name="Chen Y."/>
            <person name="Li M."/>
            <person name="Jiang H."/>
            <person name="Wu G."/>
        </authorList>
    </citation>
    <scope>NUCLEOTIDE SEQUENCE [LARGE SCALE GENOMIC DNA]</scope>
    <source>
        <strain evidence="3">cv. GZQX0401</strain>
        <tissue evidence="2">Young leaves</tissue>
    </source>
</reference>
<evidence type="ECO:0000256" key="1">
    <source>
        <dbReference type="SAM" id="MobiDB-lite"/>
    </source>
</evidence>
<dbReference type="EMBL" id="KK914323">
    <property type="protein sequence ID" value="KDP41068.1"/>
    <property type="molecule type" value="Genomic_DNA"/>
</dbReference>
<accession>A0A067L1F1</accession>